<dbReference type="Proteomes" id="UP000805193">
    <property type="component" value="Unassembled WGS sequence"/>
</dbReference>
<accession>A0AC60PZI8</accession>
<keyword evidence="2" id="KW-1185">Reference proteome</keyword>
<name>A0AC60PZI8_IXOPE</name>
<gene>
    <name evidence="1" type="ORF">HPB47_027006</name>
</gene>
<reference evidence="1 2" key="1">
    <citation type="journal article" date="2020" name="Cell">
        <title>Large-Scale Comparative Analyses of Tick Genomes Elucidate Their Genetic Diversity and Vector Capacities.</title>
        <authorList>
            <consortium name="Tick Genome and Microbiome Consortium (TIGMIC)"/>
            <person name="Jia N."/>
            <person name="Wang J."/>
            <person name="Shi W."/>
            <person name="Du L."/>
            <person name="Sun Y."/>
            <person name="Zhan W."/>
            <person name="Jiang J.F."/>
            <person name="Wang Q."/>
            <person name="Zhang B."/>
            <person name="Ji P."/>
            <person name="Bell-Sakyi L."/>
            <person name="Cui X.M."/>
            <person name="Yuan T.T."/>
            <person name="Jiang B.G."/>
            <person name="Yang W.F."/>
            <person name="Lam T.T."/>
            <person name="Chang Q.C."/>
            <person name="Ding S.J."/>
            <person name="Wang X.J."/>
            <person name="Zhu J.G."/>
            <person name="Ruan X.D."/>
            <person name="Zhao L."/>
            <person name="Wei J.T."/>
            <person name="Ye R.Z."/>
            <person name="Que T.C."/>
            <person name="Du C.H."/>
            <person name="Zhou Y.H."/>
            <person name="Cheng J.X."/>
            <person name="Dai P.F."/>
            <person name="Guo W.B."/>
            <person name="Han X.H."/>
            <person name="Huang E.J."/>
            <person name="Li L.F."/>
            <person name="Wei W."/>
            <person name="Gao Y.C."/>
            <person name="Liu J.Z."/>
            <person name="Shao H.Z."/>
            <person name="Wang X."/>
            <person name="Wang C.C."/>
            <person name="Yang T.C."/>
            <person name="Huo Q.B."/>
            <person name="Li W."/>
            <person name="Chen H.Y."/>
            <person name="Chen S.E."/>
            <person name="Zhou L.G."/>
            <person name="Ni X.B."/>
            <person name="Tian J.H."/>
            <person name="Sheng Y."/>
            <person name="Liu T."/>
            <person name="Pan Y.S."/>
            <person name="Xia L.Y."/>
            <person name="Li J."/>
            <person name="Zhao F."/>
            <person name="Cao W.C."/>
        </authorList>
    </citation>
    <scope>NUCLEOTIDE SEQUENCE [LARGE SCALE GENOMIC DNA]</scope>
    <source>
        <strain evidence="1">Iper-2018</strain>
    </source>
</reference>
<evidence type="ECO:0000313" key="2">
    <source>
        <dbReference type="Proteomes" id="UP000805193"/>
    </source>
</evidence>
<proteinExistence type="predicted"/>
<dbReference type="EMBL" id="JABSTQ010009793">
    <property type="protein sequence ID" value="KAG0425851.1"/>
    <property type="molecule type" value="Genomic_DNA"/>
</dbReference>
<comment type="caution">
    <text evidence="1">The sequence shown here is derived from an EMBL/GenBank/DDBJ whole genome shotgun (WGS) entry which is preliminary data.</text>
</comment>
<organism evidence="1 2">
    <name type="scientific">Ixodes persulcatus</name>
    <name type="common">Taiga tick</name>
    <dbReference type="NCBI Taxonomy" id="34615"/>
    <lineage>
        <taxon>Eukaryota</taxon>
        <taxon>Metazoa</taxon>
        <taxon>Ecdysozoa</taxon>
        <taxon>Arthropoda</taxon>
        <taxon>Chelicerata</taxon>
        <taxon>Arachnida</taxon>
        <taxon>Acari</taxon>
        <taxon>Parasitiformes</taxon>
        <taxon>Ixodida</taxon>
        <taxon>Ixodoidea</taxon>
        <taxon>Ixodidae</taxon>
        <taxon>Ixodinae</taxon>
        <taxon>Ixodes</taxon>
    </lineage>
</organism>
<sequence>MTEGASLSSSRATLCERLHELQKCVEAKDRLIERQCLGIQELEHQVVVLRAERDALLRDIDRLCLQLEVIDLQRLSNGR</sequence>
<evidence type="ECO:0000313" key="1">
    <source>
        <dbReference type="EMBL" id="KAG0425851.1"/>
    </source>
</evidence>
<protein>
    <submittedName>
        <fullName evidence="1">Uncharacterized protein</fullName>
    </submittedName>
</protein>